<evidence type="ECO:0000256" key="1">
    <source>
        <dbReference type="SAM" id="MobiDB-lite"/>
    </source>
</evidence>
<feature type="compositionally biased region" description="Polar residues" evidence="1">
    <location>
        <begin position="85"/>
        <end position="96"/>
    </location>
</feature>
<proteinExistence type="predicted"/>
<feature type="compositionally biased region" description="Low complexity" evidence="1">
    <location>
        <begin position="66"/>
        <end position="77"/>
    </location>
</feature>
<reference evidence="2" key="1">
    <citation type="submission" date="2009-01" db="EMBL/GenBank/DDBJ databases">
        <title>Complete sequence of chromosome Cyanothece sp. PCC 7425.</title>
        <authorList>
            <consortium name="US DOE Joint Genome Institute"/>
            <person name="Lucas S."/>
            <person name="Copeland A."/>
            <person name="Lapidus A."/>
            <person name="Glavina del Rio T."/>
            <person name="Dalin E."/>
            <person name="Tice H."/>
            <person name="Bruce D."/>
            <person name="Goodwin L."/>
            <person name="Pitluck S."/>
            <person name="Sims D."/>
            <person name="Meineke L."/>
            <person name="Brettin T."/>
            <person name="Detter J.C."/>
            <person name="Han C."/>
            <person name="Larimer F."/>
            <person name="Land M."/>
            <person name="Hauser L."/>
            <person name="Kyrpides N."/>
            <person name="Ovchinnikova G."/>
            <person name="Liberton M."/>
            <person name="Stoeckel J."/>
            <person name="Banerjee A."/>
            <person name="Singh A."/>
            <person name="Page L."/>
            <person name="Sato H."/>
            <person name="Zhao L."/>
            <person name="Sherman L."/>
            <person name="Pakrasi H."/>
            <person name="Richardson P."/>
        </authorList>
    </citation>
    <scope>NUCLEOTIDE SEQUENCE</scope>
    <source>
        <strain evidence="2">PCC 7425</strain>
    </source>
</reference>
<dbReference type="KEGG" id="cyn:Cyan7425_1238"/>
<protein>
    <submittedName>
        <fullName evidence="2">Uncharacterized protein</fullName>
    </submittedName>
</protein>
<dbReference type="HOGENOM" id="CLU_123930_0_0_3"/>
<gene>
    <name evidence="2" type="ordered locus">Cyan7425_1238</name>
</gene>
<sequence length="123" mass="13053">MFGLIKKLFSGIFTFIGKVLGFGGKTEQLPAAKPDVEPAPTPAAQPQTFFLEPEEARGYQSTNGRTASATPAATAASLNLPEPKVTQSANSSSDPAYTQFARRRPGANMNAFLEMAKQVKTSS</sequence>
<dbReference type="AlphaFoldDB" id="B8HMK2"/>
<feature type="region of interest" description="Disordered" evidence="1">
    <location>
        <begin position="56"/>
        <end position="97"/>
    </location>
</feature>
<accession>B8HMK2</accession>
<evidence type="ECO:0000313" key="2">
    <source>
        <dbReference type="EMBL" id="ACL43617.1"/>
    </source>
</evidence>
<dbReference type="OrthoDB" id="468587at2"/>
<name>B8HMK2_CYAP4</name>
<organism evidence="2">
    <name type="scientific">Cyanothece sp. (strain PCC 7425 / ATCC 29141)</name>
    <dbReference type="NCBI Taxonomy" id="395961"/>
    <lineage>
        <taxon>Bacteria</taxon>
        <taxon>Bacillati</taxon>
        <taxon>Cyanobacteriota</taxon>
        <taxon>Cyanophyceae</taxon>
        <taxon>Gomontiellales</taxon>
        <taxon>Cyanothecaceae</taxon>
        <taxon>Cyanothece</taxon>
    </lineage>
</organism>
<dbReference type="EMBL" id="CP001344">
    <property type="protein sequence ID" value="ACL43617.1"/>
    <property type="molecule type" value="Genomic_DNA"/>
</dbReference>
<dbReference type="STRING" id="395961.Cyan7425_1238"/>